<evidence type="ECO:0000313" key="13">
    <source>
        <dbReference type="Proteomes" id="UP000824072"/>
    </source>
</evidence>
<evidence type="ECO:0000256" key="3">
    <source>
        <dbReference type="ARBA" id="ARBA00022552"/>
    </source>
</evidence>
<keyword evidence="7 9" id="KW-0378">Hydrolase</keyword>
<dbReference type="GO" id="GO:0005737">
    <property type="term" value="C:cytoplasm"/>
    <property type="evidence" value="ECO:0007669"/>
    <property type="project" value="UniProtKB-SubCell"/>
</dbReference>
<feature type="domain" description="DRBM" evidence="10">
    <location>
        <begin position="153"/>
        <end position="221"/>
    </location>
</feature>
<evidence type="ECO:0000256" key="2">
    <source>
        <dbReference type="ARBA" id="ARBA00010183"/>
    </source>
</evidence>
<comment type="function">
    <text evidence="9">Digests double-stranded RNA. Involved in the processing of primary rRNA transcript to yield the immediate precursors to the large and small rRNAs (23S and 16S). Processes some mRNAs, and tRNAs when they are encoded in the rRNA operon. Processes pre-crRNA and tracrRNA of type II CRISPR loci if present in the organism.</text>
</comment>
<dbReference type="SMART" id="SM00358">
    <property type="entry name" value="DSRM"/>
    <property type="match status" value="1"/>
</dbReference>
<dbReference type="Proteomes" id="UP000824072">
    <property type="component" value="Unassembled WGS sequence"/>
</dbReference>
<dbReference type="PROSITE" id="PS50142">
    <property type="entry name" value="RNASE_3_2"/>
    <property type="match status" value="1"/>
</dbReference>
<organism evidence="12 13">
    <name type="scientific">Candidatus Pullichristensenella excrementigallinarum</name>
    <dbReference type="NCBI Taxonomy" id="2840907"/>
    <lineage>
        <taxon>Bacteria</taxon>
        <taxon>Bacillati</taxon>
        <taxon>Bacillota</taxon>
        <taxon>Clostridia</taxon>
        <taxon>Candidatus Pullichristensenella</taxon>
    </lineage>
</organism>
<dbReference type="InterPro" id="IPR014720">
    <property type="entry name" value="dsRBD_dom"/>
</dbReference>
<reference evidence="12" key="1">
    <citation type="submission" date="2020-10" db="EMBL/GenBank/DDBJ databases">
        <authorList>
            <person name="Gilroy R."/>
        </authorList>
    </citation>
    <scope>NUCLEOTIDE SEQUENCE</scope>
    <source>
        <strain evidence="12">ChiHcec3-11533</strain>
    </source>
</reference>
<dbReference type="Gene3D" id="3.30.160.20">
    <property type="match status" value="1"/>
</dbReference>
<dbReference type="NCBIfam" id="TIGR02191">
    <property type="entry name" value="RNaseIII"/>
    <property type="match status" value="1"/>
</dbReference>
<comment type="cofactor">
    <cofactor evidence="9">
        <name>Mg(2+)</name>
        <dbReference type="ChEBI" id="CHEBI:18420"/>
    </cofactor>
</comment>
<evidence type="ECO:0000256" key="8">
    <source>
        <dbReference type="ARBA" id="ARBA00022884"/>
    </source>
</evidence>
<comment type="subunit">
    <text evidence="9">Homodimer.</text>
</comment>
<dbReference type="GO" id="GO:0004525">
    <property type="term" value="F:ribonuclease III activity"/>
    <property type="evidence" value="ECO:0007669"/>
    <property type="project" value="UniProtKB-UniRule"/>
</dbReference>
<dbReference type="SUPFAM" id="SSF69065">
    <property type="entry name" value="RNase III domain-like"/>
    <property type="match status" value="1"/>
</dbReference>
<proteinExistence type="inferred from homology"/>
<dbReference type="PROSITE" id="PS00517">
    <property type="entry name" value="RNASE_3_1"/>
    <property type="match status" value="1"/>
</dbReference>
<dbReference type="Pfam" id="PF14622">
    <property type="entry name" value="Ribonucleas_3_3"/>
    <property type="match status" value="1"/>
</dbReference>
<dbReference type="InterPro" id="IPR011907">
    <property type="entry name" value="RNase_III"/>
</dbReference>
<dbReference type="GO" id="GO:0046872">
    <property type="term" value="F:metal ion binding"/>
    <property type="evidence" value="ECO:0007669"/>
    <property type="project" value="UniProtKB-KW"/>
</dbReference>
<dbReference type="EMBL" id="DVMU01000163">
    <property type="protein sequence ID" value="HIU34349.1"/>
    <property type="molecule type" value="Genomic_DNA"/>
</dbReference>
<evidence type="ECO:0000259" key="11">
    <source>
        <dbReference type="PROSITE" id="PS50142"/>
    </source>
</evidence>
<dbReference type="InterPro" id="IPR036389">
    <property type="entry name" value="RNase_III_sf"/>
</dbReference>
<keyword evidence="8 9" id="KW-0694">RNA-binding</keyword>
<dbReference type="Pfam" id="PF00035">
    <property type="entry name" value="dsrm"/>
    <property type="match status" value="1"/>
</dbReference>
<comment type="catalytic activity">
    <reaction evidence="1 9">
        <text>Endonucleolytic cleavage to 5'-phosphomonoester.</text>
        <dbReference type="EC" id="3.1.26.3"/>
    </reaction>
</comment>
<evidence type="ECO:0000256" key="5">
    <source>
        <dbReference type="ARBA" id="ARBA00022722"/>
    </source>
</evidence>
<dbReference type="AlphaFoldDB" id="A0A9D1IEE6"/>
<keyword evidence="5 9" id="KW-0540">Nuclease</keyword>
<dbReference type="EC" id="3.1.26.3" evidence="9"/>
<keyword evidence="9" id="KW-0699">rRNA-binding</keyword>
<feature type="active site" evidence="9">
    <location>
        <position position="44"/>
    </location>
</feature>
<feature type="binding site" evidence="9">
    <location>
        <position position="116"/>
    </location>
    <ligand>
        <name>Mg(2+)</name>
        <dbReference type="ChEBI" id="CHEBI:18420"/>
    </ligand>
</feature>
<feature type="binding site" evidence="9">
    <location>
        <position position="40"/>
    </location>
    <ligand>
        <name>Mg(2+)</name>
        <dbReference type="ChEBI" id="CHEBI:18420"/>
    </ligand>
</feature>
<keyword evidence="3 9" id="KW-0698">rRNA processing</keyword>
<keyword evidence="4 9" id="KW-0507">mRNA processing</keyword>
<dbReference type="SMART" id="SM00535">
    <property type="entry name" value="RIBOc"/>
    <property type="match status" value="1"/>
</dbReference>
<evidence type="ECO:0000256" key="6">
    <source>
        <dbReference type="ARBA" id="ARBA00022759"/>
    </source>
</evidence>
<dbReference type="GO" id="GO:0006364">
    <property type="term" value="P:rRNA processing"/>
    <property type="evidence" value="ECO:0007669"/>
    <property type="project" value="UniProtKB-UniRule"/>
</dbReference>
<keyword evidence="9" id="KW-0819">tRNA processing</keyword>
<sequence>MEDLQTRLQYRFVNPRLLTVALTHPSFGGDYHVEHYQRLEFLGDAVLELSVSNYLYHELPQVPEGTLTRVRAKLVREETLSQVARRLGIGKLIRLSVGEERSGGRDKPSILADVMEAVFAAVYLDGGISEAERVIRLALAEELHSDTLTDCLDAKSRLQEYLQKRGEMPKYEFVSVEGPQHAPTFHYRVLNGGAVIGEGAGLSKQAAQLQAAQNALDRMGAKHCD</sequence>
<evidence type="ECO:0000256" key="7">
    <source>
        <dbReference type="ARBA" id="ARBA00022801"/>
    </source>
</evidence>
<evidence type="ECO:0000256" key="4">
    <source>
        <dbReference type="ARBA" id="ARBA00022664"/>
    </source>
</evidence>
<keyword evidence="6 9" id="KW-0255">Endonuclease</keyword>
<evidence type="ECO:0000256" key="9">
    <source>
        <dbReference type="HAMAP-Rule" id="MF_00104"/>
    </source>
</evidence>
<name>A0A9D1IEE6_9FIRM</name>
<dbReference type="CDD" id="cd00593">
    <property type="entry name" value="RIBOc"/>
    <property type="match status" value="1"/>
</dbReference>
<gene>
    <name evidence="9 12" type="primary">rnc</name>
    <name evidence="12" type="ORF">IAB02_07280</name>
</gene>
<feature type="domain" description="RNase III" evidence="11">
    <location>
        <begin position="1"/>
        <end position="127"/>
    </location>
</feature>
<keyword evidence="9" id="KW-0963">Cytoplasm</keyword>
<dbReference type="CDD" id="cd10845">
    <property type="entry name" value="DSRM_RNAse_III_family"/>
    <property type="match status" value="1"/>
</dbReference>
<protein>
    <recommendedName>
        <fullName evidence="9">Ribonuclease 3</fullName>
        <ecNumber evidence="9">3.1.26.3</ecNumber>
    </recommendedName>
    <alternativeName>
        <fullName evidence="9">Ribonuclease III</fullName>
        <shortName evidence="9">RNase III</shortName>
    </alternativeName>
</protein>
<dbReference type="GO" id="GO:0003725">
    <property type="term" value="F:double-stranded RNA binding"/>
    <property type="evidence" value="ECO:0007669"/>
    <property type="project" value="TreeGrafter"/>
</dbReference>
<dbReference type="GO" id="GO:0010468">
    <property type="term" value="P:regulation of gene expression"/>
    <property type="evidence" value="ECO:0007669"/>
    <property type="project" value="TreeGrafter"/>
</dbReference>
<dbReference type="GO" id="GO:0006397">
    <property type="term" value="P:mRNA processing"/>
    <property type="evidence" value="ECO:0007669"/>
    <property type="project" value="UniProtKB-UniRule"/>
</dbReference>
<keyword evidence="9" id="KW-0479">Metal-binding</keyword>
<dbReference type="PROSITE" id="PS50137">
    <property type="entry name" value="DS_RBD"/>
    <property type="match status" value="1"/>
</dbReference>
<dbReference type="SUPFAM" id="SSF54768">
    <property type="entry name" value="dsRNA-binding domain-like"/>
    <property type="match status" value="1"/>
</dbReference>
<dbReference type="PANTHER" id="PTHR11207:SF0">
    <property type="entry name" value="RIBONUCLEASE 3"/>
    <property type="match status" value="1"/>
</dbReference>
<feature type="active site" evidence="9">
    <location>
        <position position="116"/>
    </location>
</feature>
<evidence type="ECO:0000259" key="10">
    <source>
        <dbReference type="PROSITE" id="PS50137"/>
    </source>
</evidence>
<evidence type="ECO:0000256" key="1">
    <source>
        <dbReference type="ARBA" id="ARBA00000109"/>
    </source>
</evidence>
<dbReference type="PANTHER" id="PTHR11207">
    <property type="entry name" value="RIBONUCLEASE III"/>
    <property type="match status" value="1"/>
</dbReference>
<dbReference type="FunFam" id="1.10.1520.10:FF:000001">
    <property type="entry name" value="Ribonuclease 3"/>
    <property type="match status" value="1"/>
</dbReference>
<dbReference type="GO" id="GO:0008033">
    <property type="term" value="P:tRNA processing"/>
    <property type="evidence" value="ECO:0007669"/>
    <property type="project" value="UniProtKB-KW"/>
</dbReference>
<accession>A0A9D1IEE6</accession>
<evidence type="ECO:0000313" key="12">
    <source>
        <dbReference type="EMBL" id="HIU34349.1"/>
    </source>
</evidence>
<dbReference type="Gene3D" id="1.10.1520.10">
    <property type="entry name" value="Ribonuclease III domain"/>
    <property type="match status" value="1"/>
</dbReference>
<comment type="subcellular location">
    <subcellularLocation>
        <location evidence="9">Cytoplasm</location>
    </subcellularLocation>
</comment>
<feature type="binding site" evidence="9">
    <location>
        <position position="113"/>
    </location>
    <ligand>
        <name>Mg(2+)</name>
        <dbReference type="ChEBI" id="CHEBI:18420"/>
    </ligand>
</feature>
<comment type="caution">
    <text evidence="12">The sequence shown here is derived from an EMBL/GenBank/DDBJ whole genome shotgun (WGS) entry which is preliminary data.</text>
</comment>
<reference evidence="12" key="2">
    <citation type="journal article" date="2021" name="PeerJ">
        <title>Extensive microbial diversity within the chicken gut microbiome revealed by metagenomics and culture.</title>
        <authorList>
            <person name="Gilroy R."/>
            <person name="Ravi A."/>
            <person name="Getino M."/>
            <person name="Pursley I."/>
            <person name="Horton D.L."/>
            <person name="Alikhan N.F."/>
            <person name="Baker D."/>
            <person name="Gharbi K."/>
            <person name="Hall N."/>
            <person name="Watson M."/>
            <person name="Adriaenssens E.M."/>
            <person name="Foster-Nyarko E."/>
            <person name="Jarju S."/>
            <person name="Secka A."/>
            <person name="Antonio M."/>
            <person name="Oren A."/>
            <person name="Chaudhuri R.R."/>
            <person name="La Ragione R."/>
            <person name="Hildebrand F."/>
            <person name="Pallen M.J."/>
        </authorList>
    </citation>
    <scope>NUCLEOTIDE SEQUENCE</scope>
    <source>
        <strain evidence="12">ChiHcec3-11533</strain>
    </source>
</reference>
<comment type="similarity">
    <text evidence="2">Belongs to the ribonuclease III family.</text>
</comment>
<dbReference type="InterPro" id="IPR000999">
    <property type="entry name" value="RNase_III_dom"/>
</dbReference>
<dbReference type="HAMAP" id="MF_00104">
    <property type="entry name" value="RNase_III"/>
    <property type="match status" value="1"/>
</dbReference>
<keyword evidence="9" id="KW-0460">Magnesium</keyword>
<dbReference type="GO" id="GO:0019843">
    <property type="term" value="F:rRNA binding"/>
    <property type="evidence" value="ECO:0007669"/>
    <property type="project" value="UniProtKB-KW"/>
</dbReference>